<evidence type="ECO:0000313" key="10">
    <source>
        <dbReference type="EMBL" id="AVP87537.1"/>
    </source>
</evidence>
<evidence type="ECO:0000256" key="3">
    <source>
        <dbReference type="ARBA" id="ARBA00022692"/>
    </source>
</evidence>
<dbReference type="KEGG" id="ptc:phytr_5960"/>
<evidence type="ECO:0000313" key="11">
    <source>
        <dbReference type="Proteomes" id="UP000241762"/>
    </source>
</evidence>
<keyword evidence="5 8" id="KW-1133">Transmembrane helix</keyword>
<keyword evidence="6 8" id="KW-0472">Membrane</keyword>
<name>A0A2P1P8E8_9RICK</name>
<dbReference type="Proteomes" id="UP000241762">
    <property type="component" value="Chromosome"/>
</dbReference>
<feature type="compositionally biased region" description="Low complexity" evidence="7">
    <location>
        <begin position="625"/>
        <end position="636"/>
    </location>
</feature>
<evidence type="ECO:0000256" key="7">
    <source>
        <dbReference type="SAM" id="MobiDB-lite"/>
    </source>
</evidence>
<keyword evidence="3 8" id="KW-0812">Transmembrane</keyword>
<evidence type="ECO:0000256" key="2">
    <source>
        <dbReference type="ARBA" id="ARBA00007802"/>
    </source>
</evidence>
<comment type="subcellular location">
    <subcellularLocation>
        <location evidence="1">Cell membrane</location>
        <topology evidence="1">Multi-pass membrane protein</topology>
    </subcellularLocation>
</comment>
<keyword evidence="4 9" id="KW-0732">Signal</keyword>
<evidence type="ECO:0000256" key="9">
    <source>
        <dbReference type="SAM" id="SignalP"/>
    </source>
</evidence>
<keyword evidence="11" id="KW-1185">Reference proteome</keyword>
<feature type="region of interest" description="Disordered" evidence="7">
    <location>
        <begin position="587"/>
        <end position="636"/>
    </location>
</feature>
<dbReference type="AlphaFoldDB" id="A0A2P1P8E8"/>
<feature type="transmembrane region" description="Helical" evidence="8">
    <location>
        <begin position="375"/>
        <end position="401"/>
    </location>
</feature>
<dbReference type="GO" id="GO:0030255">
    <property type="term" value="P:protein secretion by the type IV secretion system"/>
    <property type="evidence" value="ECO:0007669"/>
    <property type="project" value="InterPro"/>
</dbReference>
<evidence type="ECO:0000256" key="1">
    <source>
        <dbReference type="ARBA" id="ARBA00004651"/>
    </source>
</evidence>
<evidence type="ECO:0000256" key="6">
    <source>
        <dbReference type="ARBA" id="ARBA00023136"/>
    </source>
</evidence>
<reference evidence="10 11" key="1">
    <citation type="submission" date="2018-03" db="EMBL/GenBank/DDBJ databases">
        <title>A gene transfer event suggests a long-term partnership between eustigmatophyte algae and a novel lineage of endosymbiotic bacteria.</title>
        <authorList>
            <person name="Yurchenko T."/>
            <person name="Sevcikova T."/>
            <person name="Pribyl P."/>
            <person name="El Karkouri K."/>
            <person name="Klimes V."/>
            <person name="Amaral R."/>
            <person name="Zbrankova V."/>
            <person name="Kim E."/>
            <person name="Raoult D."/>
            <person name="Santos L.M.A."/>
            <person name="Elias M."/>
        </authorList>
    </citation>
    <scope>NUCLEOTIDE SEQUENCE [LARGE SCALE GENOMIC DNA]</scope>
    <source>
        <strain evidence="10">CCALA 838</strain>
    </source>
</reference>
<sequence>MQKYINKIFGLLIICLMYLPLAHGACSNYTNIASTIDQTYLKAKTPYGYVYNSLNILGSPCSASDTQMQLYVYNDSTYTSSNTTKYTFNVGQQVPLNTLGSLFTQSIFSNISLRADLHKETNQLCLIMDTIYGDLPLTCQPTATDFKANTNTANNTSPLACFQSDACTFSLGNSHSKVLMSITGLMVECVRDSLNNLFFMPGLCVNNGSLNSFYQVTDYLRKTIGALLTLYVIGYGIKLLSSHGFQDGQYSFNFSWGDAIMRVIKMLLVVYFTVGVNVFSVFNTNISKNLQNGMIDIALPLLQKTTTDLASIVFSAGRSNVNGGLCQFDPATYPDGYTYYALFDAIDCRIGYYLGYGLIYNSMPASTRTSPNTFAIFKVITAFLSSNLILVVFNVFFIYVFLNVLLVTFVGTFIVYSVMIAVMVFISPLIIPLVLFEKTKNSFNEWFKMTLSFALQPGIMSVFIAVMFMVYDQAIYGDCIFTQSTYPLGTARTVVTYDISSTNTVTCSKSVGWKLYQLYTDSTYWHTKSGLFWSTDVVKTDYTFTLASFKLAIISFVIYKVAMAAQGFAANVTGGLSIPLGGSGGGAQGGASQGGGGGGAKDKASAQNKEGASDKIGTKGGGGAPPMRGGAADKLT</sequence>
<feature type="transmembrane region" description="Helical" evidence="8">
    <location>
        <begin position="447"/>
        <end position="471"/>
    </location>
</feature>
<dbReference type="GO" id="GO:0005886">
    <property type="term" value="C:plasma membrane"/>
    <property type="evidence" value="ECO:0007669"/>
    <property type="project" value="UniProtKB-SubCell"/>
</dbReference>
<comment type="similarity">
    <text evidence="2">Belongs to the TrbL/VirB6 family.</text>
</comment>
<evidence type="ECO:0000256" key="8">
    <source>
        <dbReference type="SAM" id="Phobius"/>
    </source>
</evidence>
<feature type="compositionally biased region" description="Gly residues" evidence="7">
    <location>
        <begin position="587"/>
        <end position="599"/>
    </location>
</feature>
<evidence type="ECO:0000256" key="5">
    <source>
        <dbReference type="ARBA" id="ARBA00022989"/>
    </source>
</evidence>
<dbReference type="EMBL" id="CP027845">
    <property type="protein sequence ID" value="AVP87537.1"/>
    <property type="molecule type" value="Genomic_DNA"/>
</dbReference>
<feature type="signal peptide" evidence="9">
    <location>
        <begin position="1"/>
        <end position="24"/>
    </location>
</feature>
<protein>
    <submittedName>
        <fullName evidence="10">Type IV secretion system protein VirB6</fullName>
    </submittedName>
</protein>
<dbReference type="OrthoDB" id="7163542at2"/>
<dbReference type="RefSeq" id="WP_106874396.1">
    <property type="nucleotide sequence ID" value="NZ_CP027845.1"/>
</dbReference>
<feature type="transmembrane region" description="Helical" evidence="8">
    <location>
        <begin position="259"/>
        <end position="282"/>
    </location>
</feature>
<feature type="chain" id="PRO_5015168027" evidence="9">
    <location>
        <begin position="25"/>
        <end position="636"/>
    </location>
</feature>
<gene>
    <name evidence="10" type="ORF">phytr_5960</name>
</gene>
<proteinExistence type="inferred from homology"/>
<dbReference type="Pfam" id="PF04610">
    <property type="entry name" value="TrbL"/>
    <property type="match status" value="1"/>
</dbReference>
<organism evidence="10 11">
    <name type="scientific">Candidatus Phycorickettsia trachydisci</name>
    <dbReference type="NCBI Taxonomy" id="2115978"/>
    <lineage>
        <taxon>Bacteria</taxon>
        <taxon>Pseudomonadati</taxon>
        <taxon>Pseudomonadota</taxon>
        <taxon>Alphaproteobacteria</taxon>
        <taxon>Rickettsiales</taxon>
        <taxon>Rickettsiaceae</taxon>
        <taxon>Candidatus Phycorickettsia</taxon>
    </lineage>
</organism>
<dbReference type="InterPro" id="IPR007688">
    <property type="entry name" value="Conjugal_tfr_TrbL/VirB6"/>
</dbReference>
<accession>A0A2P1P8E8</accession>
<feature type="transmembrane region" description="Helical" evidence="8">
    <location>
        <begin position="413"/>
        <end position="435"/>
    </location>
</feature>
<evidence type="ECO:0000256" key="4">
    <source>
        <dbReference type="ARBA" id="ARBA00022729"/>
    </source>
</evidence>